<proteinExistence type="predicted"/>
<accession>A0A9J5WVP3</accession>
<evidence type="ECO:0000313" key="3">
    <source>
        <dbReference type="Proteomes" id="UP000824120"/>
    </source>
</evidence>
<name>A0A9J5WVP3_SOLCO</name>
<evidence type="ECO:0000313" key="2">
    <source>
        <dbReference type="EMBL" id="KAG5579399.1"/>
    </source>
</evidence>
<feature type="region of interest" description="Disordered" evidence="1">
    <location>
        <begin position="1"/>
        <end position="62"/>
    </location>
</feature>
<sequence length="129" mass="14309">MTSNSTGTSMKPPPPNSDSSKQFDQEKSQLKPAISKSGAEPEKVPIPKVRTPMKTRSKNNDRTRFQHGVGCVMLLLMTINSQMAFHVAEITKGIMIIRLFMSLSWRSRSKRAVGVKDSGMNLLDPATNF</sequence>
<organism evidence="2 3">
    <name type="scientific">Solanum commersonii</name>
    <name type="common">Commerson's wild potato</name>
    <name type="synonym">Commerson's nightshade</name>
    <dbReference type="NCBI Taxonomy" id="4109"/>
    <lineage>
        <taxon>Eukaryota</taxon>
        <taxon>Viridiplantae</taxon>
        <taxon>Streptophyta</taxon>
        <taxon>Embryophyta</taxon>
        <taxon>Tracheophyta</taxon>
        <taxon>Spermatophyta</taxon>
        <taxon>Magnoliopsida</taxon>
        <taxon>eudicotyledons</taxon>
        <taxon>Gunneridae</taxon>
        <taxon>Pentapetalae</taxon>
        <taxon>asterids</taxon>
        <taxon>lamiids</taxon>
        <taxon>Solanales</taxon>
        <taxon>Solanaceae</taxon>
        <taxon>Solanoideae</taxon>
        <taxon>Solaneae</taxon>
        <taxon>Solanum</taxon>
    </lineage>
</organism>
<dbReference type="EMBL" id="JACXVP010000010">
    <property type="protein sequence ID" value="KAG5579399.1"/>
    <property type="molecule type" value="Genomic_DNA"/>
</dbReference>
<comment type="caution">
    <text evidence="2">The sequence shown here is derived from an EMBL/GenBank/DDBJ whole genome shotgun (WGS) entry which is preliminary data.</text>
</comment>
<dbReference type="AlphaFoldDB" id="A0A9J5WVP3"/>
<keyword evidence="3" id="KW-1185">Reference proteome</keyword>
<evidence type="ECO:0000256" key="1">
    <source>
        <dbReference type="SAM" id="MobiDB-lite"/>
    </source>
</evidence>
<protein>
    <submittedName>
        <fullName evidence="2">Uncharacterized protein</fullName>
    </submittedName>
</protein>
<dbReference type="Proteomes" id="UP000824120">
    <property type="component" value="Chromosome 10"/>
</dbReference>
<reference evidence="2 3" key="1">
    <citation type="submission" date="2020-09" db="EMBL/GenBank/DDBJ databases">
        <title>De no assembly of potato wild relative species, Solanum commersonii.</title>
        <authorList>
            <person name="Cho K."/>
        </authorList>
    </citation>
    <scope>NUCLEOTIDE SEQUENCE [LARGE SCALE GENOMIC DNA]</scope>
    <source>
        <strain evidence="2">LZ3.2</strain>
        <tissue evidence="2">Leaf</tissue>
    </source>
</reference>
<gene>
    <name evidence="2" type="ORF">H5410_050026</name>
</gene>